<dbReference type="Proteomes" id="UP001501004">
    <property type="component" value="Unassembled WGS sequence"/>
</dbReference>
<dbReference type="Pfam" id="PF01555">
    <property type="entry name" value="N6_N4_Mtase"/>
    <property type="match status" value="1"/>
</dbReference>
<evidence type="ECO:0000256" key="2">
    <source>
        <dbReference type="ARBA" id="ARBA00022603"/>
    </source>
</evidence>
<dbReference type="InterPro" id="IPR001091">
    <property type="entry name" value="RM_Methyltransferase"/>
</dbReference>
<dbReference type="Gene3D" id="3.40.50.150">
    <property type="entry name" value="Vaccinia Virus protein VP39"/>
    <property type="match status" value="1"/>
</dbReference>
<evidence type="ECO:0000256" key="4">
    <source>
        <dbReference type="RuleBase" id="RU362026"/>
    </source>
</evidence>
<name>A0ABP7FEB5_9MICO</name>
<dbReference type="CDD" id="cd02440">
    <property type="entry name" value="AdoMet_MTases"/>
    <property type="match status" value="1"/>
</dbReference>
<evidence type="ECO:0000256" key="3">
    <source>
        <dbReference type="ARBA" id="ARBA00022679"/>
    </source>
</evidence>
<dbReference type="InterPro" id="IPR002052">
    <property type="entry name" value="DNA_methylase_N6_adenine_CS"/>
</dbReference>
<dbReference type="PROSITE" id="PS00092">
    <property type="entry name" value="N6_MTASE"/>
    <property type="match status" value="1"/>
</dbReference>
<evidence type="ECO:0000313" key="6">
    <source>
        <dbReference type="EMBL" id="GAA3737683.1"/>
    </source>
</evidence>
<dbReference type="SUPFAM" id="SSF53335">
    <property type="entry name" value="S-adenosyl-L-methionine-dependent methyltransferases"/>
    <property type="match status" value="1"/>
</dbReference>
<evidence type="ECO:0000256" key="1">
    <source>
        <dbReference type="ARBA" id="ARBA00006594"/>
    </source>
</evidence>
<dbReference type="EMBL" id="BAABAE010000003">
    <property type="protein sequence ID" value="GAA3737683.1"/>
    <property type="molecule type" value="Genomic_DNA"/>
</dbReference>
<dbReference type="InterPro" id="IPR002941">
    <property type="entry name" value="DNA_methylase_N4/N6"/>
</dbReference>
<dbReference type="InterPro" id="IPR029063">
    <property type="entry name" value="SAM-dependent_MTases_sf"/>
</dbReference>
<keyword evidence="2" id="KW-0489">Methyltransferase</keyword>
<dbReference type="PRINTS" id="PR00508">
    <property type="entry name" value="S21N4MTFRASE"/>
</dbReference>
<dbReference type="EC" id="2.1.1.-" evidence="4"/>
<reference evidence="7" key="1">
    <citation type="journal article" date="2019" name="Int. J. Syst. Evol. Microbiol.">
        <title>The Global Catalogue of Microorganisms (GCM) 10K type strain sequencing project: providing services to taxonomists for standard genome sequencing and annotation.</title>
        <authorList>
            <consortium name="The Broad Institute Genomics Platform"/>
            <consortium name="The Broad Institute Genome Sequencing Center for Infectious Disease"/>
            <person name="Wu L."/>
            <person name="Ma J."/>
        </authorList>
    </citation>
    <scope>NUCLEOTIDE SEQUENCE [LARGE SCALE GENOMIC DNA]</scope>
    <source>
        <strain evidence="7">JCM 16949</strain>
    </source>
</reference>
<gene>
    <name evidence="6" type="ORF">GCM10022239_11730</name>
</gene>
<dbReference type="RefSeq" id="WP_344754699.1">
    <property type="nucleotide sequence ID" value="NZ_BAABAE010000003.1"/>
</dbReference>
<proteinExistence type="inferred from homology"/>
<comment type="caution">
    <text evidence="6">The sequence shown here is derived from an EMBL/GenBank/DDBJ whole genome shotgun (WGS) entry which is preliminary data.</text>
</comment>
<keyword evidence="3" id="KW-0808">Transferase</keyword>
<organism evidence="6 7">
    <name type="scientific">Leifsonella bigeumensis</name>
    <dbReference type="NCBI Taxonomy" id="433643"/>
    <lineage>
        <taxon>Bacteria</taxon>
        <taxon>Bacillati</taxon>
        <taxon>Actinomycetota</taxon>
        <taxon>Actinomycetes</taxon>
        <taxon>Micrococcales</taxon>
        <taxon>Microbacteriaceae</taxon>
        <taxon>Leifsonella</taxon>
    </lineage>
</organism>
<evidence type="ECO:0000313" key="7">
    <source>
        <dbReference type="Proteomes" id="UP001501004"/>
    </source>
</evidence>
<keyword evidence="7" id="KW-1185">Reference proteome</keyword>
<feature type="domain" description="DNA methylase N-4/N-6" evidence="5">
    <location>
        <begin position="120"/>
        <end position="370"/>
    </location>
</feature>
<sequence length="403" mass="43888">MGTVGKFQPGQIRDGIAECLSRHGMDGASIGEIEAHMETAFGEAVASSSIRSYLQLNTPGKFERLGRGRYRIADAGLVMTDPAPDGEVELKGKPVYRHGKTRLFRADSLEWLREQPEHSVHGVVTDPPYGLVEYTPTELAKLRAGRGGTWRIPPSFDGHQRAPLPRFTTLSSAELDQLERFFRQFGEILMPVLVPGAHVMVAANPLVSHLVSYALDAAGFERRGEVVRLVTTMRGGDRPKNAHEEFPDVSVMPRSNWEPWLLFRKPVEGTVAENLRKWKTGGLRRISDERPFGDVIASSPTNVKERTIANHPSLKPQAFMRQVVRAILPLGEGIVLDPFAGSGSTLAAAEAVGYQSVGVELDPTYAELASKSIPKLAALPDRVGLVHVDPVGAEASDAVPVEG</sequence>
<comment type="similarity">
    <text evidence="1 4">Belongs to the N(4)/N(6)-methyltransferase family.</text>
</comment>
<protein>
    <recommendedName>
        <fullName evidence="4">Methyltransferase</fullName>
        <ecNumber evidence="4">2.1.1.-</ecNumber>
    </recommendedName>
</protein>
<evidence type="ECO:0000259" key="5">
    <source>
        <dbReference type="Pfam" id="PF01555"/>
    </source>
</evidence>
<accession>A0ABP7FEB5</accession>